<accession>A0A9P6M1I0</accession>
<name>A0A9P6M1I0_9FUNG</name>
<evidence type="ECO:0008006" key="3">
    <source>
        <dbReference type="Google" id="ProtNLM"/>
    </source>
</evidence>
<dbReference type="Gene3D" id="3.80.10.10">
    <property type="entry name" value="Ribonuclease Inhibitor"/>
    <property type="match status" value="1"/>
</dbReference>
<dbReference type="Proteomes" id="UP000749646">
    <property type="component" value="Unassembled WGS sequence"/>
</dbReference>
<comment type="caution">
    <text evidence="1">The sequence shown here is derived from an EMBL/GenBank/DDBJ whole genome shotgun (WGS) entry which is preliminary data.</text>
</comment>
<dbReference type="AlphaFoldDB" id="A0A9P6M1I0"/>
<evidence type="ECO:0000313" key="1">
    <source>
        <dbReference type="EMBL" id="KAF9959982.1"/>
    </source>
</evidence>
<protein>
    <recommendedName>
        <fullName evidence="3">F-box domain-containing protein</fullName>
    </recommendedName>
</protein>
<dbReference type="SUPFAM" id="SSF52047">
    <property type="entry name" value="RNI-like"/>
    <property type="match status" value="1"/>
</dbReference>
<gene>
    <name evidence="1" type="ORF">BGZ65_012907</name>
</gene>
<dbReference type="EMBL" id="JAAAHW010006483">
    <property type="protein sequence ID" value="KAF9959982.1"/>
    <property type="molecule type" value="Genomic_DNA"/>
</dbReference>
<organism evidence="1 2">
    <name type="scientific">Modicella reniformis</name>
    <dbReference type="NCBI Taxonomy" id="1440133"/>
    <lineage>
        <taxon>Eukaryota</taxon>
        <taxon>Fungi</taxon>
        <taxon>Fungi incertae sedis</taxon>
        <taxon>Mucoromycota</taxon>
        <taxon>Mortierellomycotina</taxon>
        <taxon>Mortierellomycetes</taxon>
        <taxon>Mortierellales</taxon>
        <taxon>Mortierellaceae</taxon>
        <taxon>Modicella</taxon>
    </lineage>
</organism>
<dbReference type="InterPro" id="IPR032675">
    <property type="entry name" value="LRR_dom_sf"/>
</dbReference>
<sequence length="497" mass="57035">MNSSISKALQLPEILHAIAHWVPLFEHEPLTSPSDELEDVQTYTPHHLLSCTLVSRLWNTCFTPHLYHYFVDWNSGQCFLAFRKHNCHFRRYLSYRQGNDQDRLPFETSFPPRYLVGLFVYGTYGSTSNLLLYNQGPQLRQLTWRGWLTVRDIDQVYQDALANLPCLEELELSNWVLSNELMYRILSGCAGTLRKLKLETVNGFDDGLFLYNNGSNSSGMGSRWVVPHMKSLRLQLGWTEPRITVLLPQLFPALESIYLAVDMEQHSIPQLASILRENCPKLNTIHYEEGYSIAYEHGFFPEPEIYASLFKDSFSSPGLQCATMALPDGLDHHMMEALLFHASTLVTLEMMCSLNNNSENEHLFSATLEQAGVLLTQCVNLKDFRLLNVYCSVQFLEGLLITPWRCCGLEQLTIEGYESSDCIDHGVLQYALQHHAYRDVGQGWFLKPSLDTSSFEEALIDGDLKHRLFEHMYTTSGIKHATYVKLDKTEFFAQEQV</sequence>
<proteinExistence type="predicted"/>
<reference evidence="1" key="1">
    <citation type="journal article" date="2020" name="Fungal Divers.">
        <title>Resolving the Mortierellaceae phylogeny through synthesis of multi-gene phylogenetics and phylogenomics.</title>
        <authorList>
            <person name="Vandepol N."/>
            <person name="Liber J."/>
            <person name="Desiro A."/>
            <person name="Na H."/>
            <person name="Kennedy M."/>
            <person name="Barry K."/>
            <person name="Grigoriev I.V."/>
            <person name="Miller A.N."/>
            <person name="O'Donnell K."/>
            <person name="Stajich J.E."/>
            <person name="Bonito G."/>
        </authorList>
    </citation>
    <scope>NUCLEOTIDE SEQUENCE</scope>
    <source>
        <strain evidence="1">MES-2147</strain>
    </source>
</reference>
<dbReference type="OrthoDB" id="2441267at2759"/>
<keyword evidence="2" id="KW-1185">Reference proteome</keyword>
<evidence type="ECO:0000313" key="2">
    <source>
        <dbReference type="Proteomes" id="UP000749646"/>
    </source>
</evidence>